<feature type="signal peptide" evidence="1">
    <location>
        <begin position="1"/>
        <end position="31"/>
    </location>
</feature>
<dbReference type="PANTHER" id="PTHR47510:SF3">
    <property type="entry name" value="ENDO_EXONUCLEASE_PHOSPHATASE DOMAIN-CONTAINING PROTEIN"/>
    <property type="match status" value="1"/>
</dbReference>
<keyword evidence="1" id="KW-0732">Signal</keyword>
<evidence type="ECO:0000313" key="2">
    <source>
        <dbReference type="EMBL" id="KAK9738470.1"/>
    </source>
</evidence>
<comment type="caution">
    <text evidence="2">The sequence shown here is derived from an EMBL/GenBank/DDBJ whole genome shotgun (WGS) entry which is preliminary data.</text>
</comment>
<protein>
    <recommendedName>
        <fullName evidence="4">Reverse transcriptase domain-containing protein</fullName>
    </recommendedName>
</protein>
<keyword evidence="3" id="KW-1185">Reference proteome</keyword>
<dbReference type="EMBL" id="JASPKY010000086">
    <property type="protein sequence ID" value="KAK9738470.1"/>
    <property type="molecule type" value="Genomic_DNA"/>
</dbReference>
<gene>
    <name evidence="2" type="ORF">QE152_g9852</name>
</gene>
<evidence type="ECO:0008006" key="4">
    <source>
        <dbReference type="Google" id="ProtNLM"/>
    </source>
</evidence>
<organism evidence="2 3">
    <name type="scientific">Popillia japonica</name>
    <name type="common">Japanese beetle</name>
    <dbReference type="NCBI Taxonomy" id="7064"/>
    <lineage>
        <taxon>Eukaryota</taxon>
        <taxon>Metazoa</taxon>
        <taxon>Ecdysozoa</taxon>
        <taxon>Arthropoda</taxon>
        <taxon>Hexapoda</taxon>
        <taxon>Insecta</taxon>
        <taxon>Pterygota</taxon>
        <taxon>Neoptera</taxon>
        <taxon>Endopterygota</taxon>
        <taxon>Coleoptera</taxon>
        <taxon>Polyphaga</taxon>
        <taxon>Scarabaeiformia</taxon>
        <taxon>Scarabaeidae</taxon>
        <taxon>Rutelinae</taxon>
        <taxon>Popillia</taxon>
    </lineage>
</organism>
<dbReference type="Proteomes" id="UP001458880">
    <property type="component" value="Unassembled WGS sequence"/>
</dbReference>
<evidence type="ECO:0000313" key="3">
    <source>
        <dbReference type="Proteomes" id="UP001458880"/>
    </source>
</evidence>
<evidence type="ECO:0000256" key="1">
    <source>
        <dbReference type="SAM" id="SignalP"/>
    </source>
</evidence>
<feature type="chain" id="PRO_5043385247" description="Reverse transcriptase domain-containing protein" evidence="1">
    <location>
        <begin position="32"/>
        <end position="336"/>
    </location>
</feature>
<proteinExistence type="predicted"/>
<accession>A0AAW1LVD9</accession>
<name>A0AAW1LVD9_POPJA</name>
<sequence>MHMRRPTHMRPCVGFWILLWMPSMRPASVFGYCCGCLRCVLCQRFQQRTMYAREEMDNSGGNTEGKRMDNSGERLLDTTKRNYYTEKISNSRNKARTVWDIVNEETCGKRRSRRPVIFESRDGGVIADAQEIAGEFREHFSVCVTRLVADTFGAYFEGPCTGGASVSSSLVVLDVTPSEVECVFGTMKCDASPGLDGLLRRLLKGCSESLLEVVAYLINVSLGSAVFLDVLKLGAVVPVLKRGSAMDVTNYRPVTVLSALSHIFEKIVYSRLSNFLDKYNIVSSRQHGFRRGRSTETALAEMMSFVCCKLDSSRQHGFRRGRSTETEGELCLLQVG</sequence>
<reference evidence="2 3" key="1">
    <citation type="journal article" date="2024" name="BMC Genomics">
        <title>De novo assembly and annotation of Popillia japonica's genome with initial clues to its potential as an invasive pest.</title>
        <authorList>
            <person name="Cucini C."/>
            <person name="Boschi S."/>
            <person name="Funari R."/>
            <person name="Cardaioli E."/>
            <person name="Iannotti N."/>
            <person name="Marturano G."/>
            <person name="Paoli F."/>
            <person name="Bruttini M."/>
            <person name="Carapelli A."/>
            <person name="Frati F."/>
            <person name="Nardi F."/>
        </authorList>
    </citation>
    <scope>NUCLEOTIDE SEQUENCE [LARGE SCALE GENOMIC DNA]</scope>
    <source>
        <strain evidence="2">DMR45628</strain>
    </source>
</reference>
<dbReference type="PANTHER" id="PTHR47510">
    <property type="entry name" value="REVERSE TRANSCRIPTASE DOMAIN-CONTAINING PROTEIN"/>
    <property type="match status" value="1"/>
</dbReference>
<dbReference type="AlphaFoldDB" id="A0AAW1LVD9"/>